<dbReference type="Proteomes" id="UP000830401">
    <property type="component" value="Chromosome"/>
</dbReference>
<reference evidence="1" key="1">
    <citation type="submission" date="2022-04" db="EMBL/GenBank/DDBJ databases">
        <title>Hymenobacter sp. isolated from the air.</title>
        <authorList>
            <person name="Won M."/>
            <person name="Lee C.-M."/>
            <person name="Woen H.-Y."/>
            <person name="Kwon S.-W."/>
        </authorList>
    </citation>
    <scope>NUCLEOTIDE SEQUENCE</scope>
    <source>
        <strain evidence="1">5420S-77</strain>
    </source>
</reference>
<keyword evidence="2" id="KW-1185">Reference proteome</keyword>
<dbReference type="EMBL" id="CP095061">
    <property type="protein sequence ID" value="UOQ65237.1"/>
    <property type="molecule type" value="Genomic_DNA"/>
</dbReference>
<accession>A0ABY4G316</accession>
<gene>
    <name evidence="1" type="ORF">MUN86_16990</name>
</gene>
<sequence>MRRQHVFLVLDLLFGEKVIALSVDHPVWIVDSLLNTPVVHQLWHQSKRDKQSHLSLTLFSQMEGTAIEQRLCDLLLTIDEHHGEASFCREEAYTRLTVLGLELTHALAEELLCSDFRVYEVLLTGFSVETTASSS</sequence>
<evidence type="ECO:0000313" key="2">
    <source>
        <dbReference type="Proteomes" id="UP000830401"/>
    </source>
</evidence>
<organism evidence="1 2">
    <name type="scientific">Hymenobacter volaticus</name>
    <dbReference type="NCBI Taxonomy" id="2932254"/>
    <lineage>
        <taxon>Bacteria</taxon>
        <taxon>Pseudomonadati</taxon>
        <taxon>Bacteroidota</taxon>
        <taxon>Cytophagia</taxon>
        <taxon>Cytophagales</taxon>
        <taxon>Hymenobacteraceae</taxon>
        <taxon>Hymenobacter</taxon>
    </lineage>
</organism>
<name>A0ABY4G316_9BACT</name>
<protein>
    <submittedName>
        <fullName evidence="1">Uncharacterized protein</fullName>
    </submittedName>
</protein>
<proteinExistence type="predicted"/>
<evidence type="ECO:0000313" key="1">
    <source>
        <dbReference type="EMBL" id="UOQ65237.1"/>
    </source>
</evidence>
<dbReference type="RefSeq" id="WP_245119245.1">
    <property type="nucleotide sequence ID" value="NZ_CP095061.1"/>
</dbReference>